<keyword evidence="2" id="KW-1185">Reference proteome</keyword>
<evidence type="ECO:0000313" key="1">
    <source>
        <dbReference type="EMBL" id="MCI4395269.1"/>
    </source>
</evidence>
<feature type="non-terminal residue" evidence="1">
    <location>
        <position position="173"/>
    </location>
</feature>
<accession>A0ACC5XW57</accession>
<proteinExistence type="predicted"/>
<feature type="non-terminal residue" evidence="1">
    <location>
        <position position="1"/>
    </location>
</feature>
<evidence type="ECO:0000313" key="2">
    <source>
        <dbReference type="Proteomes" id="UP000829447"/>
    </source>
</evidence>
<organism evidence="1 2">
    <name type="scientific">Pangasianodon gigas</name>
    <name type="common">Mekong giant catfish</name>
    <name type="synonym">Pangasius gigas</name>
    <dbReference type="NCBI Taxonomy" id="30993"/>
    <lineage>
        <taxon>Eukaryota</taxon>
        <taxon>Metazoa</taxon>
        <taxon>Chordata</taxon>
        <taxon>Craniata</taxon>
        <taxon>Vertebrata</taxon>
        <taxon>Euteleostomi</taxon>
        <taxon>Actinopterygii</taxon>
        <taxon>Neopterygii</taxon>
        <taxon>Teleostei</taxon>
        <taxon>Ostariophysi</taxon>
        <taxon>Siluriformes</taxon>
        <taxon>Pangasiidae</taxon>
        <taxon>Pangasianodon</taxon>
    </lineage>
</organism>
<sequence>LGRFTGEREVGHQSFFTTIPGNSLLWSRWIPFASQRMIVLFFLLCSQLLLVGGVMIPVMEKNITLSCKNISAGDGYTYRVSPDIPSALLHDKDCEQAWYNETGEFVSDGQLHANQSKHHLVVDANRENITVSECIKLQHQVTCHGSSKEWKHFYQVNNDTSSPAPITAQQCEY</sequence>
<dbReference type="Proteomes" id="UP000829447">
    <property type="component" value="Linkage Group LG29"/>
</dbReference>
<comment type="caution">
    <text evidence="1">The sequence shown here is derived from an EMBL/GenBank/DDBJ whole genome shotgun (WGS) entry which is preliminary data.</text>
</comment>
<gene>
    <name evidence="1" type="ORF">PGIGA_G00178360</name>
</gene>
<dbReference type="EMBL" id="CM040482">
    <property type="protein sequence ID" value="MCI4395269.1"/>
    <property type="molecule type" value="Genomic_DNA"/>
</dbReference>
<reference evidence="1 2" key="1">
    <citation type="journal article" date="2022" name="bioRxiv">
        <title>An ancient truncated duplication of the anti-Mullerian hormone receptor type 2 gene is a potential conserved master sex determinant in the Pangasiidae catfish family.</title>
        <authorList>
            <person name="Wen M."/>
            <person name="Pan Q."/>
            <person name="Jouanno E."/>
            <person name="Montfort J."/>
            <person name="Zahm M."/>
            <person name="Cabau C."/>
            <person name="Klopp C."/>
            <person name="Iampietro C."/>
            <person name="Roques C."/>
            <person name="Bouchez O."/>
            <person name="Castinel A."/>
            <person name="Donnadieu C."/>
            <person name="Parrinello H."/>
            <person name="Poncet C."/>
            <person name="Belmonte E."/>
            <person name="Gautier V."/>
            <person name="Avarre J.-C."/>
            <person name="Dugue R."/>
            <person name="Gustiano R."/>
            <person name="Ha T.T.T."/>
            <person name="Campet M."/>
            <person name="Sriphairoj K."/>
            <person name="Ribolli J."/>
            <person name="de Almeida F.L."/>
            <person name="Desvignes T."/>
            <person name="Postlethwait J.H."/>
            <person name="Bucao C.F."/>
            <person name="Robinson-Rechavi M."/>
            <person name="Bobe J."/>
            <person name="Herpin A."/>
            <person name="Guiguen Y."/>
        </authorList>
    </citation>
    <scope>NUCLEOTIDE SEQUENCE [LARGE SCALE GENOMIC DNA]</scope>
    <source>
        <strain evidence="1">YG-Dec2019</strain>
    </source>
</reference>
<name>A0ACC5XW57_PANGG</name>
<protein>
    <submittedName>
        <fullName evidence="1">Uncharacterized protein</fullName>
    </submittedName>
</protein>